<keyword evidence="4" id="KW-1185">Reference proteome</keyword>
<dbReference type="InterPro" id="IPR011528">
    <property type="entry name" value="NERD"/>
</dbReference>
<protein>
    <submittedName>
        <fullName evidence="3">Nuclease-related domain-containing protein</fullName>
    </submittedName>
</protein>
<gene>
    <name evidence="3" type="ORF">WDU93_11920</name>
</gene>
<organism evidence="3 4">
    <name type="scientific">Microbacterium istanbulense</name>
    <dbReference type="NCBI Taxonomy" id="3122049"/>
    <lineage>
        <taxon>Bacteria</taxon>
        <taxon>Bacillati</taxon>
        <taxon>Actinomycetota</taxon>
        <taxon>Actinomycetes</taxon>
        <taxon>Micrococcales</taxon>
        <taxon>Microbacteriaceae</taxon>
        <taxon>Microbacterium</taxon>
    </lineage>
</organism>
<accession>A0ABU8LND4</accession>
<dbReference type="Pfam" id="PF08378">
    <property type="entry name" value="NERD"/>
    <property type="match status" value="1"/>
</dbReference>
<evidence type="ECO:0000256" key="1">
    <source>
        <dbReference type="SAM" id="Phobius"/>
    </source>
</evidence>
<evidence type="ECO:0000313" key="3">
    <source>
        <dbReference type="EMBL" id="MEJ1092389.1"/>
    </source>
</evidence>
<evidence type="ECO:0000259" key="2">
    <source>
        <dbReference type="Pfam" id="PF08378"/>
    </source>
</evidence>
<dbReference type="EMBL" id="JBBDGN010000012">
    <property type="protein sequence ID" value="MEJ1092389.1"/>
    <property type="molecule type" value="Genomic_DNA"/>
</dbReference>
<sequence length="335" mass="36592">MEQTTAALYVTIGLLIAIVAGLVFWMIRRSRRADAQREATARQHHDETESLRATQAQALADARTQHLSAVAASRRDHDRQQASLRAEIDAHEKLQAAAVFAAARGLKWELASRQQLVTACEQAGLDAVIATNIVFAPNEAGADPFCAQIDHLVVTDNVVLLVENKRWAGMVFDGIHPSTKLPGLATVLNDADLRPPFAVQISRTSRRSLKIRFAENDDSPAQQARQQALRLREFLRATMAPPLVDTCIFYSHPQAHVVTGGSYTERSMTTVMATPQDLPAVLTAAHTRRPGRLGADAAADVIEAVRALGADLVGVGRFEVDYVSPVRLEYRIPAK</sequence>
<feature type="transmembrane region" description="Helical" evidence="1">
    <location>
        <begin position="6"/>
        <end position="27"/>
    </location>
</feature>
<feature type="domain" description="NERD" evidence="2">
    <location>
        <begin position="124"/>
        <end position="174"/>
    </location>
</feature>
<reference evidence="3 4" key="1">
    <citation type="submission" date="2024-02" db="EMBL/GenBank/DDBJ databases">
        <authorList>
            <person name="Saticioglu I.B."/>
        </authorList>
    </citation>
    <scope>NUCLEOTIDE SEQUENCE [LARGE SCALE GENOMIC DNA]</scope>
    <source>
        <strain evidence="3 4">Mu-43</strain>
    </source>
</reference>
<dbReference type="RefSeq" id="WP_337320887.1">
    <property type="nucleotide sequence ID" value="NZ_JBBDGN010000012.1"/>
</dbReference>
<keyword evidence="1" id="KW-1133">Transmembrane helix</keyword>
<comment type="caution">
    <text evidence="3">The sequence shown here is derived from an EMBL/GenBank/DDBJ whole genome shotgun (WGS) entry which is preliminary data.</text>
</comment>
<name>A0ABU8LND4_9MICO</name>
<keyword evidence="1" id="KW-0812">Transmembrane</keyword>
<evidence type="ECO:0000313" key="4">
    <source>
        <dbReference type="Proteomes" id="UP001366085"/>
    </source>
</evidence>
<dbReference type="Proteomes" id="UP001366085">
    <property type="component" value="Unassembled WGS sequence"/>
</dbReference>
<keyword evidence="1" id="KW-0472">Membrane</keyword>
<proteinExistence type="predicted"/>